<proteinExistence type="predicted"/>
<dbReference type="Proteomes" id="UP000264605">
    <property type="component" value="Chromosome"/>
</dbReference>
<evidence type="ECO:0000313" key="3">
    <source>
        <dbReference type="EMBL" id="AXV65322.1"/>
    </source>
</evidence>
<dbReference type="InterPro" id="IPR024370">
    <property type="entry name" value="PBP_domain"/>
</dbReference>
<dbReference type="EMBL" id="CP032090">
    <property type="protein sequence ID" value="AXV65322.1"/>
    <property type="molecule type" value="Genomic_DNA"/>
</dbReference>
<feature type="domain" description="PBP" evidence="2">
    <location>
        <begin position="30"/>
        <end position="276"/>
    </location>
</feature>
<dbReference type="PANTHER" id="PTHR30570">
    <property type="entry name" value="PERIPLASMIC PHOSPHATE BINDING COMPONENT OF PHOSPHATE ABC TRANSPORTER"/>
    <property type="match status" value="1"/>
</dbReference>
<dbReference type="Gene3D" id="3.40.190.10">
    <property type="entry name" value="Periplasmic binding protein-like II"/>
    <property type="match status" value="2"/>
</dbReference>
<name>A0AAD0RZY2_9GAMM</name>
<dbReference type="SUPFAM" id="SSF53850">
    <property type="entry name" value="Periplasmic binding protein-like II"/>
    <property type="match status" value="1"/>
</dbReference>
<dbReference type="KEGG" id="pdj:D0907_08585"/>
<dbReference type="AlphaFoldDB" id="A0AAD0RZY2"/>
<protein>
    <recommendedName>
        <fullName evidence="2">PBP domain-containing protein</fullName>
    </recommendedName>
</protein>
<sequence length="309" mass="34636">MLIHSLKILTLTAIFTLSPRLVALEEPINAKPILIAGSTTVTELLVEIKDELHNGFGNSIQIRPMGSDKGIKAIADNVIDIGSSSRYLTKIEQEKWPYLKQIVIAQDALAFFINSSLNIDNLTSNELRSIYQGKINTWSSLSSKTPKLSNKNDEILLFSKGTHHGSFDVFLEFLELDYIKDPDTNYIRLKNAGNRGLFSNQRVSLYDHFNQALGIVQRIPNAIAYDSYGAISKLEDDRRINKVTLLSINNVKPSKETIENGDYEFVRPLILIVNTQSPRSKLIGEKLVMLLKSPQVQAKMSNQGYLAVN</sequence>
<dbReference type="RefSeq" id="WP_065979950.1">
    <property type="nucleotide sequence ID" value="NZ_CP032090.1"/>
</dbReference>
<organism evidence="3 4">
    <name type="scientific">Pseudoalteromonas lipolytica</name>
    <dbReference type="NCBI Taxonomy" id="570156"/>
    <lineage>
        <taxon>Bacteria</taxon>
        <taxon>Pseudomonadati</taxon>
        <taxon>Pseudomonadota</taxon>
        <taxon>Gammaproteobacteria</taxon>
        <taxon>Alteromonadales</taxon>
        <taxon>Pseudoalteromonadaceae</taxon>
        <taxon>Pseudoalteromonas</taxon>
    </lineage>
</organism>
<dbReference type="PANTHER" id="PTHR30570:SF1">
    <property type="entry name" value="PHOSPHATE-BINDING PROTEIN PSTS"/>
    <property type="match status" value="1"/>
</dbReference>
<gene>
    <name evidence="3" type="ORF">D0907_08585</name>
</gene>
<evidence type="ECO:0000259" key="2">
    <source>
        <dbReference type="Pfam" id="PF12849"/>
    </source>
</evidence>
<keyword evidence="1" id="KW-0732">Signal</keyword>
<accession>A0AAD0RZY2</accession>
<dbReference type="Pfam" id="PF12849">
    <property type="entry name" value="PBP_like_2"/>
    <property type="match status" value="1"/>
</dbReference>
<dbReference type="InterPro" id="IPR050811">
    <property type="entry name" value="Phosphate_ABC_transporter"/>
</dbReference>
<dbReference type="GeneID" id="99505513"/>
<evidence type="ECO:0000313" key="4">
    <source>
        <dbReference type="Proteomes" id="UP000264605"/>
    </source>
</evidence>
<reference evidence="3 4" key="1">
    <citation type="submission" date="2018-08" db="EMBL/GenBank/DDBJ databases">
        <title>Draft genome sequence of Pseudoalteromonas donghaensis HJ51.</title>
        <authorList>
            <person name="Oh J."/>
            <person name="Roh D."/>
        </authorList>
    </citation>
    <scope>NUCLEOTIDE SEQUENCE [LARGE SCALE GENOMIC DNA]</scope>
    <source>
        <strain evidence="3 4">HJ51</strain>
    </source>
</reference>
<evidence type="ECO:0000256" key="1">
    <source>
        <dbReference type="ARBA" id="ARBA00022729"/>
    </source>
</evidence>